<keyword evidence="2" id="KW-1185">Reference proteome</keyword>
<dbReference type="EMBL" id="NBNE01007275">
    <property type="protein sequence ID" value="OWZ00862.1"/>
    <property type="molecule type" value="Genomic_DNA"/>
</dbReference>
<evidence type="ECO:0000313" key="2">
    <source>
        <dbReference type="Proteomes" id="UP000198211"/>
    </source>
</evidence>
<comment type="caution">
    <text evidence="1">The sequence shown here is derived from an EMBL/GenBank/DDBJ whole genome shotgun (WGS) entry which is preliminary data.</text>
</comment>
<dbReference type="Proteomes" id="UP000198211">
    <property type="component" value="Unassembled WGS sequence"/>
</dbReference>
<dbReference type="OrthoDB" id="117862at2759"/>
<dbReference type="AlphaFoldDB" id="A0A225V6D4"/>
<proteinExistence type="predicted"/>
<reference evidence="2" key="1">
    <citation type="submission" date="2017-03" db="EMBL/GenBank/DDBJ databases">
        <title>Phytopthora megakarya and P. palmivora, two closely related causual agents of cacao black pod achieved similar genome size and gene model numbers by different mechanisms.</title>
        <authorList>
            <person name="Ali S."/>
            <person name="Shao J."/>
            <person name="Larry D.J."/>
            <person name="Kronmiller B."/>
            <person name="Shen D."/>
            <person name="Strem M.D."/>
            <person name="Melnick R.L."/>
            <person name="Guiltinan M.J."/>
            <person name="Tyler B.M."/>
            <person name="Meinhardt L.W."/>
            <person name="Bailey B.A."/>
        </authorList>
    </citation>
    <scope>NUCLEOTIDE SEQUENCE [LARGE SCALE GENOMIC DNA]</scope>
    <source>
        <strain evidence="2">zdho120</strain>
    </source>
</reference>
<gene>
    <name evidence="1" type="ORF">PHMEG_00027855</name>
</gene>
<organism evidence="1 2">
    <name type="scientific">Phytophthora megakarya</name>
    <dbReference type="NCBI Taxonomy" id="4795"/>
    <lineage>
        <taxon>Eukaryota</taxon>
        <taxon>Sar</taxon>
        <taxon>Stramenopiles</taxon>
        <taxon>Oomycota</taxon>
        <taxon>Peronosporomycetes</taxon>
        <taxon>Peronosporales</taxon>
        <taxon>Peronosporaceae</taxon>
        <taxon>Phytophthora</taxon>
    </lineage>
</organism>
<sequence length="183" mass="21283">QTIFHSQDLPQSVQSRYQFDEERARCNADWKNWFETRERKAHTEIVLSLHGDLLDRFKSDIETANPAQVWSALLCTYDGIQGTNTGYLYQDLYTRRLRQGEGGRDYVGDFQRMRRELERMDITLVEGVMSRIVLSNDAVVVNPSIANDRTQRVSRLCGGYDRDQRFQSAVNLLQVAERTSDRV</sequence>
<dbReference type="Pfam" id="PF14223">
    <property type="entry name" value="Retrotran_gag_2"/>
    <property type="match status" value="1"/>
</dbReference>
<name>A0A225V6D4_9STRA</name>
<evidence type="ECO:0000313" key="1">
    <source>
        <dbReference type="EMBL" id="OWZ00862.1"/>
    </source>
</evidence>
<protein>
    <submittedName>
        <fullName evidence="1">Uncharacterized protein</fullName>
    </submittedName>
</protein>
<accession>A0A225V6D4</accession>
<feature type="non-terminal residue" evidence="1">
    <location>
        <position position="1"/>
    </location>
</feature>